<dbReference type="CDD" id="cd07516">
    <property type="entry name" value="HAD_Pase"/>
    <property type="match status" value="1"/>
</dbReference>
<dbReference type="PANTHER" id="PTHR10000">
    <property type="entry name" value="PHOSPHOSERINE PHOSPHATASE"/>
    <property type="match status" value="1"/>
</dbReference>
<dbReference type="PANTHER" id="PTHR10000:SF50">
    <property type="entry name" value="STRESS RESPONSE PROTEIN YHAX"/>
    <property type="match status" value="1"/>
</dbReference>
<evidence type="ECO:0000313" key="2">
    <source>
        <dbReference type="Proteomes" id="UP001148125"/>
    </source>
</evidence>
<keyword evidence="2" id="KW-1185">Reference proteome</keyword>
<gene>
    <name evidence="1" type="ORF">N7Z68_16445</name>
</gene>
<dbReference type="Pfam" id="PF08282">
    <property type="entry name" value="Hydrolase_3"/>
    <property type="match status" value="1"/>
</dbReference>
<evidence type="ECO:0000313" key="1">
    <source>
        <dbReference type="EMBL" id="MDE5414952.1"/>
    </source>
</evidence>
<dbReference type="Gene3D" id="3.40.50.1000">
    <property type="entry name" value="HAD superfamily/HAD-like"/>
    <property type="match status" value="1"/>
</dbReference>
<name>A0ABT5VHM7_9BACI</name>
<dbReference type="Gene3D" id="3.30.1240.10">
    <property type="match status" value="1"/>
</dbReference>
<protein>
    <submittedName>
        <fullName evidence="1">HAD family hydrolase</fullName>
    </submittedName>
</protein>
<dbReference type="InterPro" id="IPR036412">
    <property type="entry name" value="HAD-like_sf"/>
</dbReference>
<accession>A0ABT5VHM7</accession>
<sequence>MAYRLLALNIDGVLLRSNARLSRQTKDAIEYVKNKGVYITLATDRPFPAAKRVAKALKLDTCLITHDGAYLASELDEPIFERRIHEDKVFQIGEILENYTCHIRLLHEKYGIGNKLKSKSQLLAKMTIGIGDPLFYPVTFVDSICDYILDNPVAPPKIQVQFLDKEQQLEAMEEIEKQVSNINIIEGKQGRISIVPEGVSKVRGLQRLGRELDIGLDEMVAIGSSEEDLDLITQVGLGVAMGNSPKAVQQQADWVTRSNDMHGVAYMVREVFRKQLKIEK</sequence>
<dbReference type="InterPro" id="IPR023214">
    <property type="entry name" value="HAD_sf"/>
</dbReference>
<dbReference type="Proteomes" id="UP001148125">
    <property type="component" value="Unassembled WGS sequence"/>
</dbReference>
<dbReference type="EMBL" id="JAOTPO010000012">
    <property type="protein sequence ID" value="MDE5414952.1"/>
    <property type="molecule type" value="Genomic_DNA"/>
</dbReference>
<comment type="caution">
    <text evidence="1">The sequence shown here is derived from an EMBL/GenBank/DDBJ whole genome shotgun (WGS) entry which is preliminary data.</text>
</comment>
<proteinExistence type="predicted"/>
<reference evidence="1" key="1">
    <citation type="submission" date="2024-05" db="EMBL/GenBank/DDBJ databases">
        <title>Alkalihalobacillus sp. strain MEB203 novel alkaliphilic bacterium from Lonar Lake, India.</title>
        <authorList>
            <person name="Joshi A."/>
            <person name="Thite S."/>
            <person name="Mengade P."/>
        </authorList>
    </citation>
    <scope>NUCLEOTIDE SEQUENCE</scope>
    <source>
        <strain evidence="1">MEB 203</strain>
    </source>
</reference>
<dbReference type="GO" id="GO:0016787">
    <property type="term" value="F:hydrolase activity"/>
    <property type="evidence" value="ECO:0007669"/>
    <property type="project" value="UniProtKB-KW"/>
</dbReference>
<dbReference type="SUPFAM" id="SSF56784">
    <property type="entry name" value="HAD-like"/>
    <property type="match status" value="1"/>
</dbReference>
<organism evidence="1 2">
    <name type="scientific">Alkalihalobacterium chitinilyticum</name>
    <dbReference type="NCBI Taxonomy" id="2980103"/>
    <lineage>
        <taxon>Bacteria</taxon>
        <taxon>Bacillati</taxon>
        <taxon>Bacillota</taxon>
        <taxon>Bacilli</taxon>
        <taxon>Bacillales</taxon>
        <taxon>Bacillaceae</taxon>
        <taxon>Alkalihalobacterium</taxon>
    </lineage>
</organism>
<keyword evidence="1" id="KW-0378">Hydrolase</keyword>
<dbReference type="RefSeq" id="WP_275119560.1">
    <property type="nucleotide sequence ID" value="NZ_JAOTPO010000012.1"/>
</dbReference>